<feature type="transmembrane region" description="Helical" evidence="1">
    <location>
        <begin position="217"/>
        <end position="238"/>
    </location>
</feature>
<feature type="transmembrane region" description="Helical" evidence="1">
    <location>
        <begin position="12"/>
        <end position="31"/>
    </location>
</feature>
<evidence type="ECO:0000313" key="4">
    <source>
        <dbReference type="Proteomes" id="UP000038830"/>
    </source>
</evidence>
<reference evidence="3 5" key="3">
    <citation type="journal article" date="2016" name="Proc. Natl. Acad. Sci. U.S.A.">
        <title>Comparative genomics of biotechnologically important yeasts.</title>
        <authorList>
            <person name="Riley R."/>
            <person name="Haridas S."/>
            <person name="Wolfe K.H."/>
            <person name="Lopes M.R."/>
            <person name="Hittinger C.T."/>
            <person name="Goeker M."/>
            <person name="Salamov A.A."/>
            <person name="Wisecaver J.H."/>
            <person name="Long T.M."/>
            <person name="Calvey C.H."/>
            <person name="Aerts A.L."/>
            <person name="Barry K.W."/>
            <person name="Choi C."/>
            <person name="Clum A."/>
            <person name="Coughlan A.Y."/>
            <person name="Deshpande S."/>
            <person name="Douglass A.P."/>
            <person name="Hanson S.J."/>
            <person name="Klenk H.-P."/>
            <person name="LaButti K.M."/>
            <person name="Lapidus A."/>
            <person name="Lindquist E.A."/>
            <person name="Lipzen A.M."/>
            <person name="Meier-Kolthoff J.P."/>
            <person name="Ohm R.A."/>
            <person name="Otillar R.P."/>
            <person name="Pangilinan J.L."/>
            <person name="Peng Y."/>
            <person name="Rokas A."/>
            <person name="Rosa C.A."/>
            <person name="Scheuner C."/>
            <person name="Sibirny A.A."/>
            <person name="Slot J.C."/>
            <person name="Stielow J.B."/>
            <person name="Sun H."/>
            <person name="Kurtzman C.P."/>
            <person name="Blackwell M."/>
            <person name="Grigoriev I.V."/>
            <person name="Jeffries T.W."/>
        </authorList>
    </citation>
    <scope>NUCLEOTIDE SEQUENCE [LARGE SCALE GENOMIC DNA]</scope>
    <source>
        <strain evidence="5">ATCC 18201 / CBS 1600 / BCRC 20928 / JCM 3617 / NBRC 0987 / NRRL Y-1542</strain>
        <strain evidence="3">NRRL Y-1542</strain>
    </source>
</reference>
<evidence type="ECO:0000313" key="2">
    <source>
        <dbReference type="EMBL" id="CEP24406.1"/>
    </source>
</evidence>
<protein>
    <recommendedName>
        <fullName evidence="6">Transmembrane protein</fullName>
    </recommendedName>
</protein>
<proteinExistence type="predicted"/>
<dbReference type="Proteomes" id="UP000038830">
    <property type="component" value="Unassembled WGS sequence"/>
</dbReference>
<dbReference type="InterPro" id="IPR009571">
    <property type="entry name" value="SUR7/Rim9-like_fungi"/>
</dbReference>
<evidence type="ECO:0008006" key="6">
    <source>
        <dbReference type="Google" id="ProtNLM"/>
    </source>
</evidence>
<name>A0A0H5C850_CYBJN</name>
<keyword evidence="5" id="KW-1185">Reference proteome</keyword>
<dbReference type="EMBL" id="KV453931">
    <property type="protein sequence ID" value="ODV73207.1"/>
    <property type="molecule type" value="Genomic_DNA"/>
</dbReference>
<dbReference type="AlphaFoldDB" id="A0A0H5C850"/>
<dbReference type="EMBL" id="CDQK01000006">
    <property type="protein sequence ID" value="CEP24406.1"/>
    <property type="molecule type" value="Genomic_DNA"/>
</dbReference>
<reference evidence="2" key="1">
    <citation type="submission" date="2014-12" db="EMBL/GenBank/DDBJ databases">
        <authorList>
            <person name="Jaenicke S."/>
        </authorList>
    </citation>
    <scope>NUCLEOTIDE SEQUENCE [LARGE SCALE GENOMIC DNA]</scope>
    <source>
        <strain evidence="2">CBS1600</strain>
    </source>
</reference>
<dbReference type="RefSeq" id="XP_020070246.1">
    <property type="nucleotide sequence ID" value="XM_020218001.1"/>
</dbReference>
<keyword evidence="1" id="KW-0472">Membrane</keyword>
<evidence type="ECO:0000256" key="1">
    <source>
        <dbReference type="SAM" id="Phobius"/>
    </source>
</evidence>
<keyword evidence="1" id="KW-1133">Transmembrane helix</keyword>
<gene>
    <name evidence="2" type="ORF">BN1211_5229</name>
    <name evidence="3" type="ORF">CYBJADRAFT_90748</name>
</gene>
<accession>A0A0H5C850</accession>
<evidence type="ECO:0000313" key="5">
    <source>
        <dbReference type="Proteomes" id="UP000094389"/>
    </source>
</evidence>
<sequence length="278" mass="30946">MGRKFLIYRKVISRIHLLESIASFALIWAMIFSTPSYSSHNYTIQLDMSQFQSSNSTSLSPVYRLGALGYCTGSITNGNFDQTSCHNMNGLELDIKHLFKNDPEVPVPHLSRAHSVSELLYHGCLAAASFSLICIVLDIFNFAILRRMDYTPRKLKAYVSIYIASICSQIIVWTIMCAVSTTVINLVVELANAYGDELAYTGIVVDVGVTALVLMRVSFSLGLMSSFLKSLLVISYFVKSRRNRNAVKETVDHSFKEEGVEMTIDCSTVGDVFITGTR</sequence>
<dbReference type="Pfam" id="PF06687">
    <property type="entry name" value="SUR7"/>
    <property type="match status" value="1"/>
</dbReference>
<accession>A0A1E4S144</accession>
<evidence type="ECO:0000313" key="3">
    <source>
        <dbReference type="EMBL" id="ODV73207.1"/>
    </source>
</evidence>
<dbReference type="GO" id="GO:0005886">
    <property type="term" value="C:plasma membrane"/>
    <property type="evidence" value="ECO:0007669"/>
    <property type="project" value="InterPro"/>
</dbReference>
<organism evidence="2 4">
    <name type="scientific">Cyberlindnera jadinii (strain ATCC 18201 / CBS 1600 / BCRC 20928 / JCM 3617 / NBRC 0987 / NRRL Y-1542)</name>
    <name type="common">Torula yeast</name>
    <name type="synonym">Candida utilis</name>
    <dbReference type="NCBI Taxonomy" id="983966"/>
    <lineage>
        <taxon>Eukaryota</taxon>
        <taxon>Fungi</taxon>
        <taxon>Dikarya</taxon>
        <taxon>Ascomycota</taxon>
        <taxon>Saccharomycotina</taxon>
        <taxon>Saccharomycetes</taxon>
        <taxon>Phaffomycetales</taxon>
        <taxon>Phaffomycetaceae</taxon>
        <taxon>Cyberlindnera</taxon>
    </lineage>
</organism>
<keyword evidence="1" id="KW-0812">Transmembrane</keyword>
<feature type="transmembrane region" description="Helical" evidence="1">
    <location>
        <begin position="119"/>
        <end position="145"/>
    </location>
</feature>
<dbReference type="GeneID" id="30992397"/>
<reference evidence="4" key="2">
    <citation type="journal article" date="2015" name="J. Biotechnol.">
        <title>The structure of the Cyberlindnera jadinii genome and its relation to Candida utilis analyzed by the occurrence of single nucleotide polymorphisms.</title>
        <authorList>
            <person name="Rupp O."/>
            <person name="Brinkrolf K."/>
            <person name="Buerth C."/>
            <person name="Kunigo M."/>
            <person name="Schneider J."/>
            <person name="Jaenicke S."/>
            <person name="Goesmann A."/>
            <person name="Puehler A."/>
            <person name="Jaeger K.-E."/>
            <person name="Ernst J.F."/>
        </authorList>
    </citation>
    <scope>NUCLEOTIDE SEQUENCE [LARGE SCALE GENOMIC DNA]</scope>
    <source>
        <strain evidence="4">ATCC 18201 / CBS 1600 / BCRC 20928 / JCM 3617 / NBRC 0987 / NRRL Y-1542</strain>
    </source>
</reference>
<feature type="transmembrane region" description="Helical" evidence="1">
    <location>
        <begin position="157"/>
        <end position="188"/>
    </location>
</feature>
<dbReference type="Proteomes" id="UP000094389">
    <property type="component" value="Unassembled WGS sequence"/>
</dbReference>